<dbReference type="Pfam" id="PF05910">
    <property type="entry name" value="DUF868"/>
    <property type="match status" value="1"/>
</dbReference>
<dbReference type="PANTHER" id="PTHR31972">
    <property type="entry name" value="EXPRESSED PROTEIN"/>
    <property type="match status" value="1"/>
</dbReference>
<proteinExistence type="predicted"/>
<dbReference type="AlphaFoldDB" id="A0A6J1BS32"/>
<name>A0A6J1BS32_MOMCH</name>
<reference evidence="3" key="1">
    <citation type="submission" date="2025-08" db="UniProtKB">
        <authorList>
            <consortium name="RefSeq"/>
        </authorList>
    </citation>
    <scope>IDENTIFICATION</scope>
    <source>
        <strain evidence="3">OHB3-1</strain>
    </source>
</reference>
<dbReference type="RefSeq" id="XP_022132300.1">
    <property type="nucleotide sequence ID" value="XM_022276608.1"/>
</dbReference>
<sequence length="318" mass="35202">MSPRSSPYAACFRRSPSPIPPPPPAMSSGGAHSNLTTSIYETPVASFSLTWFRSLWSRSVQLDSDHRNSFSGALLRLNPVAFWKKSGSKILSPSFRLFWDFTGARFGSSPEPIAGFYLALLHHGQIILLVGDLVKEAYARTKAPNPQNPQSLVLKREQVIAHKIYSTKATIAGKSRDIQIDCGYNDDSRLCFAVDGVEVLEVKHLKWKFRGNEKIEVEGVPVQISWDVYNWVFADNDDGHAIFMFRFDQHQHGYDTSFHNAGIETGRMRMSSSLSSVSMSSVGSSAASSSVLDWASVEESELGGGPSAFSLLVYAWKR</sequence>
<evidence type="ECO:0000313" key="2">
    <source>
        <dbReference type="Proteomes" id="UP000504603"/>
    </source>
</evidence>
<dbReference type="OrthoDB" id="1894291at2759"/>
<dbReference type="PANTHER" id="PTHR31972:SF3">
    <property type="entry name" value="OS09G0416600 PROTEIN"/>
    <property type="match status" value="1"/>
</dbReference>
<dbReference type="Proteomes" id="UP000504603">
    <property type="component" value="Unplaced"/>
</dbReference>
<evidence type="ECO:0000313" key="3">
    <source>
        <dbReference type="RefSeq" id="XP_022132300.1"/>
    </source>
</evidence>
<dbReference type="InterPro" id="IPR008586">
    <property type="entry name" value="DUF868_pln"/>
</dbReference>
<evidence type="ECO:0000256" key="1">
    <source>
        <dbReference type="SAM" id="MobiDB-lite"/>
    </source>
</evidence>
<organism evidence="2 3">
    <name type="scientific">Momordica charantia</name>
    <name type="common">Bitter gourd</name>
    <name type="synonym">Balsam pear</name>
    <dbReference type="NCBI Taxonomy" id="3673"/>
    <lineage>
        <taxon>Eukaryota</taxon>
        <taxon>Viridiplantae</taxon>
        <taxon>Streptophyta</taxon>
        <taxon>Embryophyta</taxon>
        <taxon>Tracheophyta</taxon>
        <taxon>Spermatophyta</taxon>
        <taxon>Magnoliopsida</taxon>
        <taxon>eudicotyledons</taxon>
        <taxon>Gunneridae</taxon>
        <taxon>Pentapetalae</taxon>
        <taxon>rosids</taxon>
        <taxon>fabids</taxon>
        <taxon>Cucurbitales</taxon>
        <taxon>Cucurbitaceae</taxon>
        <taxon>Momordiceae</taxon>
        <taxon>Momordica</taxon>
    </lineage>
</organism>
<accession>A0A6J1BS32</accession>
<dbReference type="GeneID" id="111005185"/>
<gene>
    <name evidence="3" type="primary">LOC111005185</name>
</gene>
<keyword evidence="2" id="KW-1185">Reference proteome</keyword>
<protein>
    <submittedName>
        <fullName evidence="3">Uncharacterized protein LOC111005185</fullName>
    </submittedName>
</protein>
<feature type="region of interest" description="Disordered" evidence="1">
    <location>
        <begin position="1"/>
        <end position="30"/>
    </location>
</feature>
<dbReference type="KEGG" id="mcha:111005185"/>